<reference evidence="1" key="1">
    <citation type="submission" date="2021-01" db="EMBL/GenBank/DDBJ databases">
        <authorList>
            <consortium name="Genoscope - CEA"/>
            <person name="William W."/>
        </authorList>
    </citation>
    <scope>NUCLEOTIDE SEQUENCE</scope>
</reference>
<dbReference type="EMBL" id="CAJJDP010000119">
    <property type="protein sequence ID" value="CAD8199452.1"/>
    <property type="molecule type" value="Genomic_DNA"/>
</dbReference>
<evidence type="ECO:0000313" key="2">
    <source>
        <dbReference type="Proteomes" id="UP000683925"/>
    </source>
</evidence>
<sequence length="65" mass="7848">MSTYPSSLDWRTSQALCLMQNHLDQNHLDYYPDQTRISNVNRQEIPRIEYFSFFIFSLIQKEGLF</sequence>
<protein>
    <submittedName>
        <fullName evidence="1">Uncharacterized protein</fullName>
    </submittedName>
</protein>
<gene>
    <name evidence="1" type="ORF">POCTA_138.1.T1190116</name>
</gene>
<name>A0A8S1XFM7_PAROT</name>
<organism evidence="1 2">
    <name type="scientific">Paramecium octaurelia</name>
    <dbReference type="NCBI Taxonomy" id="43137"/>
    <lineage>
        <taxon>Eukaryota</taxon>
        <taxon>Sar</taxon>
        <taxon>Alveolata</taxon>
        <taxon>Ciliophora</taxon>
        <taxon>Intramacronucleata</taxon>
        <taxon>Oligohymenophorea</taxon>
        <taxon>Peniculida</taxon>
        <taxon>Parameciidae</taxon>
        <taxon>Paramecium</taxon>
    </lineage>
</organism>
<dbReference type="AlphaFoldDB" id="A0A8S1XFM7"/>
<keyword evidence="2" id="KW-1185">Reference proteome</keyword>
<accession>A0A8S1XFM7</accession>
<proteinExistence type="predicted"/>
<dbReference type="Proteomes" id="UP000683925">
    <property type="component" value="Unassembled WGS sequence"/>
</dbReference>
<evidence type="ECO:0000313" key="1">
    <source>
        <dbReference type="EMBL" id="CAD8199452.1"/>
    </source>
</evidence>
<comment type="caution">
    <text evidence="1">The sequence shown here is derived from an EMBL/GenBank/DDBJ whole genome shotgun (WGS) entry which is preliminary data.</text>
</comment>